<name>A0A3B0UMA1_9ZZZZ</name>
<reference evidence="4" key="1">
    <citation type="submission" date="2018-06" db="EMBL/GenBank/DDBJ databases">
        <authorList>
            <person name="Zhirakovskaya E."/>
        </authorList>
    </citation>
    <scope>NUCLEOTIDE SEQUENCE</scope>
</reference>
<evidence type="ECO:0000313" key="4">
    <source>
        <dbReference type="EMBL" id="VAW21374.1"/>
    </source>
</evidence>
<dbReference type="EMBL" id="UOEP01000143">
    <property type="protein sequence ID" value="VAW21374.1"/>
    <property type="molecule type" value="Genomic_DNA"/>
</dbReference>
<dbReference type="GO" id="GO:0009279">
    <property type="term" value="C:cell outer membrane"/>
    <property type="evidence" value="ECO:0007669"/>
    <property type="project" value="UniProtKB-SubCell"/>
</dbReference>
<dbReference type="InterPro" id="IPR036942">
    <property type="entry name" value="Beta-barrel_TonB_sf"/>
</dbReference>
<dbReference type="Gene3D" id="2.40.170.20">
    <property type="entry name" value="TonB-dependent receptor, beta-barrel domain"/>
    <property type="match status" value="1"/>
</dbReference>
<organism evidence="4">
    <name type="scientific">hydrothermal vent metagenome</name>
    <dbReference type="NCBI Taxonomy" id="652676"/>
    <lineage>
        <taxon>unclassified sequences</taxon>
        <taxon>metagenomes</taxon>
        <taxon>ecological metagenomes</taxon>
    </lineage>
</organism>
<keyword evidence="3" id="KW-0998">Cell outer membrane</keyword>
<sequence length="581" mass="63675">MGNFGLNYDITDWLSISGNIGMDNYITKTSVRWAKGSSGDAPTYWRFGGNRDGSKGFYDEDESSFFETNMDFLISFNKSITDDFKLNLSVGGNRMYRKTTFDYRAVQLELPGLYNLGNMLAGTTLFNRNRHAESAINSLYGFGELSYKEYLFLSVTGRNDWASVLPLANNSFFYPSVTLSAIITDMFDIKSSTLNYLKVRGGWAEVGGFGPLGPSDILPVYALSSLPWNGNTFGNYPTTLNNTNIKTQSTVGLEGGIELRMINNRIRLSVTGYDQTSTDLVIPVQVTRASGVARVWDNIGELRNKGIEIQLGGTLVKSRNDFSVDVDVNFARNRNKVIKAGKDDSNNDESLIIGGMWNMDLQVREGYSYGVIVGPSLARTATGDVIYRNGLPVIGETKVLGGIEPDWTGGVNLGINYKNISFSTLVDAKIGGEVYSMTSAWGRYAGILNETLVGRETGIVGDGVMLSDNGTYVPNNVVVSAETFNHYAYSNDIVETSVFDASYVKLRQVALSYSLPRSLASDLGLESVNLSLIGRNLAILYRKAPHIDPETGFDNSNSQQGQEFGQLPSARSIGVSLKVKF</sequence>
<proteinExistence type="predicted"/>
<keyword evidence="2" id="KW-0472">Membrane</keyword>
<protein>
    <submittedName>
        <fullName evidence="4">Outer membrane TonB-dependent transporter, utilization system for glycans and polysaccharides (PUL), SusC family</fullName>
    </submittedName>
</protein>
<evidence type="ECO:0000256" key="2">
    <source>
        <dbReference type="ARBA" id="ARBA00023136"/>
    </source>
</evidence>
<dbReference type="SUPFAM" id="SSF56935">
    <property type="entry name" value="Porins"/>
    <property type="match status" value="1"/>
</dbReference>
<accession>A0A3B0UMA1</accession>
<evidence type="ECO:0000256" key="3">
    <source>
        <dbReference type="ARBA" id="ARBA00023237"/>
    </source>
</evidence>
<evidence type="ECO:0000256" key="1">
    <source>
        <dbReference type="ARBA" id="ARBA00004442"/>
    </source>
</evidence>
<comment type="subcellular location">
    <subcellularLocation>
        <location evidence="1">Cell outer membrane</location>
    </subcellularLocation>
</comment>
<dbReference type="AlphaFoldDB" id="A0A3B0UMA1"/>
<gene>
    <name evidence="4" type="ORF">MNBD_BACTEROID01-2360</name>
</gene>